<proteinExistence type="predicted"/>
<feature type="non-terminal residue" evidence="1">
    <location>
        <position position="1"/>
    </location>
</feature>
<sequence>DFYPKLQEHILGCLLHLTWSGDGNEFSNKERSKLVILNNQMFHYKVMHINYTTYDVHCGQDSINSRNHADIMVL</sequence>
<evidence type="ECO:0000313" key="1">
    <source>
        <dbReference type="EMBL" id="KAF8878136.1"/>
    </source>
</evidence>
<protein>
    <submittedName>
        <fullName evidence="1">Uncharacterized protein</fullName>
    </submittedName>
</protein>
<keyword evidence="2" id="KW-1185">Reference proteome</keyword>
<dbReference type="AlphaFoldDB" id="A0A9P5NAC9"/>
<accession>A0A9P5NAC9</accession>
<gene>
    <name evidence="1" type="ORF">CPB84DRAFT_1661166</name>
</gene>
<evidence type="ECO:0000313" key="2">
    <source>
        <dbReference type="Proteomes" id="UP000724874"/>
    </source>
</evidence>
<name>A0A9P5NAC9_GYMJU</name>
<dbReference type="OrthoDB" id="2692094at2759"/>
<organism evidence="1 2">
    <name type="scientific">Gymnopilus junonius</name>
    <name type="common">Spectacular rustgill mushroom</name>
    <name type="synonym">Gymnopilus spectabilis subsp. junonius</name>
    <dbReference type="NCBI Taxonomy" id="109634"/>
    <lineage>
        <taxon>Eukaryota</taxon>
        <taxon>Fungi</taxon>
        <taxon>Dikarya</taxon>
        <taxon>Basidiomycota</taxon>
        <taxon>Agaricomycotina</taxon>
        <taxon>Agaricomycetes</taxon>
        <taxon>Agaricomycetidae</taxon>
        <taxon>Agaricales</taxon>
        <taxon>Agaricineae</taxon>
        <taxon>Hymenogastraceae</taxon>
        <taxon>Gymnopilus</taxon>
    </lineage>
</organism>
<reference evidence="1" key="1">
    <citation type="submission" date="2020-11" db="EMBL/GenBank/DDBJ databases">
        <authorList>
            <consortium name="DOE Joint Genome Institute"/>
            <person name="Ahrendt S."/>
            <person name="Riley R."/>
            <person name="Andreopoulos W."/>
            <person name="LaButti K."/>
            <person name="Pangilinan J."/>
            <person name="Ruiz-duenas F.J."/>
            <person name="Barrasa J.M."/>
            <person name="Sanchez-Garcia M."/>
            <person name="Camarero S."/>
            <person name="Miyauchi S."/>
            <person name="Serrano A."/>
            <person name="Linde D."/>
            <person name="Babiker R."/>
            <person name="Drula E."/>
            <person name="Ayuso-Fernandez I."/>
            <person name="Pacheco R."/>
            <person name="Padilla G."/>
            <person name="Ferreira P."/>
            <person name="Barriuso J."/>
            <person name="Kellner H."/>
            <person name="Castanera R."/>
            <person name="Alfaro M."/>
            <person name="Ramirez L."/>
            <person name="Pisabarro A.G."/>
            <person name="Kuo A."/>
            <person name="Tritt A."/>
            <person name="Lipzen A."/>
            <person name="He G."/>
            <person name="Yan M."/>
            <person name="Ng V."/>
            <person name="Cullen D."/>
            <person name="Martin F."/>
            <person name="Rosso M.-N."/>
            <person name="Henrissat B."/>
            <person name="Hibbett D."/>
            <person name="Martinez A.T."/>
            <person name="Grigoriev I.V."/>
        </authorList>
    </citation>
    <scope>NUCLEOTIDE SEQUENCE</scope>
    <source>
        <strain evidence="1">AH 44721</strain>
    </source>
</reference>
<feature type="non-terminal residue" evidence="1">
    <location>
        <position position="74"/>
    </location>
</feature>
<dbReference type="Proteomes" id="UP000724874">
    <property type="component" value="Unassembled WGS sequence"/>
</dbReference>
<comment type="caution">
    <text evidence="1">The sequence shown here is derived from an EMBL/GenBank/DDBJ whole genome shotgun (WGS) entry which is preliminary data.</text>
</comment>
<dbReference type="EMBL" id="JADNYJ010000162">
    <property type="protein sequence ID" value="KAF8878136.1"/>
    <property type="molecule type" value="Genomic_DNA"/>
</dbReference>